<keyword evidence="2 6" id="KW-0812">Transmembrane</keyword>
<evidence type="ECO:0000256" key="4">
    <source>
        <dbReference type="ARBA" id="ARBA00022989"/>
    </source>
</evidence>
<feature type="transmembrane region" description="Helical" evidence="6">
    <location>
        <begin position="474"/>
        <end position="495"/>
    </location>
</feature>
<dbReference type="InterPro" id="IPR023494">
    <property type="entry name" value="Cyt_c_bgen_Ccs1/CcsB/ResB"/>
</dbReference>
<dbReference type="GO" id="GO:0016020">
    <property type="term" value="C:membrane"/>
    <property type="evidence" value="ECO:0007669"/>
    <property type="project" value="UniProtKB-SubCell"/>
</dbReference>
<name>A0A2U3AR88_9BACL</name>
<evidence type="ECO:0000256" key="5">
    <source>
        <dbReference type="ARBA" id="ARBA00023136"/>
    </source>
</evidence>
<evidence type="ECO:0000256" key="3">
    <source>
        <dbReference type="ARBA" id="ARBA00022748"/>
    </source>
</evidence>
<feature type="domain" description="ResB-like" evidence="7">
    <location>
        <begin position="448"/>
        <end position="527"/>
    </location>
</feature>
<feature type="transmembrane region" description="Helical" evidence="6">
    <location>
        <begin position="220"/>
        <end position="242"/>
    </location>
</feature>
<evidence type="ECO:0000313" key="8">
    <source>
        <dbReference type="EMBL" id="PWI27016.1"/>
    </source>
</evidence>
<keyword evidence="5 6" id="KW-0472">Membrane</keyword>
<comment type="subcellular location">
    <subcellularLocation>
        <location evidence="1">Membrane</location>
        <topology evidence="1">Multi-pass membrane protein</topology>
    </subcellularLocation>
</comment>
<sequence>MANIVCECGHINPIGTHLCAKCGRPLSEEEKSKKIADMRYDGTAIRSKTYKKTFIDHIWNFFSSVKVGVSLIIITLVMAALGTFLPQVMYVSVPLGMTEADVYEEKYGLFGKLYYTLGFSDIYSSPWFQIIVGMLAISIIIASFDRGIPLYKSLKNQRVRRHESFMKRQRIYGEEAMDEVQAAEVFDKAQEKMKALKYKVRREEDVLLAEKGRFARWGPYINHIGLIIFILGVMLRLMPGFYLDKTMWIREGETAAIPGIEGYYIHNNKFIFETYGDSDEKVEASQKAADAINSKAKNYQTDVTLYSDKVDGKSLAGNTDDLEKIKDYSIQVNKPLKYDGFALYQMDFRQNELKSMKFDLVNKKEGKSLGQITVNLDDPAKKYEISKDIYIELKSYYADFSGFEEGVPQSASPIPNNPAFIFTMFTPEVPKGETSFVAIKQTLEPLGTTKYQMKFNSVETRNASNFTVRQDKTLPLLLIGGIIFMIGVTISSYFSHRRIWLQYTKDGRLLLASHVNKNWFGMKKDLDSIVSYAKLPPYIDQVDEDNKKKELDNKEDGDNT</sequence>
<comment type="caution">
    <text evidence="8">The sequence shown here is derived from an EMBL/GenBank/DDBJ whole genome shotgun (WGS) entry which is preliminary data.</text>
</comment>
<evidence type="ECO:0000256" key="2">
    <source>
        <dbReference type="ARBA" id="ARBA00022692"/>
    </source>
</evidence>
<organism evidence="8 9">
    <name type="scientific">Kurthia sibirica</name>
    <dbReference type="NCBI Taxonomy" id="202750"/>
    <lineage>
        <taxon>Bacteria</taxon>
        <taxon>Bacillati</taxon>
        <taxon>Bacillota</taxon>
        <taxon>Bacilli</taxon>
        <taxon>Bacillales</taxon>
        <taxon>Caryophanaceae</taxon>
        <taxon>Kurthia</taxon>
    </lineage>
</organism>
<dbReference type="EMBL" id="QFVR01000001">
    <property type="protein sequence ID" value="PWI27016.1"/>
    <property type="molecule type" value="Genomic_DNA"/>
</dbReference>
<evidence type="ECO:0000256" key="6">
    <source>
        <dbReference type="SAM" id="Phobius"/>
    </source>
</evidence>
<dbReference type="Proteomes" id="UP000245938">
    <property type="component" value="Unassembled WGS sequence"/>
</dbReference>
<proteinExistence type="predicted"/>
<evidence type="ECO:0000259" key="7">
    <source>
        <dbReference type="Pfam" id="PF05140"/>
    </source>
</evidence>
<feature type="transmembrane region" description="Helical" evidence="6">
    <location>
        <begin position="127"/>
        <end position="148"/>
    </location>
</feature>
<dbReference type="PANTHER" id="PTHR31566:SF0">
    <property type="entry name" value="CYTOCHROME C BIOGENESIS PROTEIN CCS1, CHLOROPLASTIC"/>
    <property type="match status" value="1"/>
</dbReference>
<accession>A0A2U3AR88</accession>
<feature type="domain" description="ResB-like" evidence="7">
    <location>
        <begin position="65"/>
        <end position="432"/>
    </location>
</feature>
<feature type="transmembrane region" description="Helical" evidence="6">
    <location>
        <begin position="58"/>
        <end position="85"/>
    </location>
</feature>
<reference evidence="8 9" key="1">
    <citation type="submission" date="2018-05" db="EMBL/GenBank/DDBJ databases">
        <title>Kurthia sibirica genome sequence.</title>
        <authorList>
            <person name="Maclea K.S."/>
            <person name="Goen A.E."/>
        </authorList>
    </citation>
    <scope>NUCLEOTIDE SEQUENCE [LARGE SCALE GENOMIC DNA]</scope>
    <source>
        <strain evidence="8 9">ATCC 49154</strain>
    </source>
</reference>
<dbReference type="GO" id="GO:0017004">
    <property type="term" value="P:cytochrome complex assembly"/>
    <property type="evidence" value="ECO:0007669"/>
    <property type="project" value="UniProtKB-KW"/>
</dbReference>
<evidence type="ECO:0000313" key="9">
    <source>
        <dbReference type="Proteomes" id="UP000245938"/>
    </source>
</evidence>
<dbReference type="OrthoDB" id="9770923at2"/>
<evidence type="ECO:0000256" key="1">
    <source>
        <dbReference type="ARBA" id="ARBA00004141"/>
    </source>
</evidence>
<keyword evidence="3" id="KW-0201">Cytochrome c-type biogenesis</keyword>
<dbReference type="PANTHER" id="PTHR31566">
    <property type="entry name" value="CYTOCHROME C BIOGENESIS PROTEIN CCS1, CHLOROPLASTIC"/>
    <property type="match status" value="1"/>
</dbReference>
<dbReference type="Pfam" id="PF05140">
    <property type="entry name" value="ResB"/>
    <property type="match status" value="2"/>
</dbReference>
<gene>
    <name evidence="8" type="ORF">DEX24_01605</name>
</gene>
<protein>
    <submittedName>
        <fullName evidence="8">Cytochrome C biogenesis protein</fullName>
    </submittedName>
</protein>
<keyword evidence="9" id="KW-1185">Reference proteome</keyword>
<keyword evidence="4 6" id="KW-1133">Transmembrane helix</keyword>
<dbReference type="RefSeq" id="WP_109304639.1">
    <property type="nucleotide sequence ID" value="NZ_BJUF01000029.1"/>
</dbReference>
<dbReference type="InterPro" id="IPR007816">
    <property type="entry name" value="ResB-like_domain"/>
</dbReference>
<dbReference type="AlphaFoldDB" id="A0A2U3AR88"/>